<keyword evidence="3" id="KW-1185">Reference proteome</keyword>
<dbReference type="Proteomes" id="UP001596383">
    <property type="component" value="Unassembled WGS sequence"/>
</dbReference>
<dbReference type="Gene3D" id="3.50.50.60">
    <property type="entry name" value="FAD/NAD(P)-binding domain"/>
    <property type="match status" value="1"/>
</dbReference>
<gene>
    <name evidence="2" type="ORF">ACFQE6_14160</name>
</gene>
<dbReference type="InterPro" id="IPR036188">
    <property type="entry name" value="FAD/NAD-bd_sf"/>
</dbReference>
<evidence type="ECO:0000313" key="3">
    <source>
        <dbReference type="Proteomes" id="UP001596383"/>
    </source>
</evidence>
<evidence type="ECO:0000313" key="2">
    <source>
        <dbReference type="EMBL" id="MFC6766094.1"/>
    </source>
</evidence>
<feature type="region of interest" description="Disordered" evidence="1">
    <location>
        <begin position="63"/>
        <end position="85"/>
    </location>
</feature>
<dbReference type="AlphaFoldDB" id="A0ABD5SNH6"/>
<organism evidence="2 3">
    <name type="scientific">Natrinema soli</name>
    <dbReference type="NCBI Taxonomy" id="1930624"/>
    <lineage>
        <taxon>Archaea</taxon>
        <taxon>Methanobacteriati</taxon>
        <taxon>Methanobacteriota</taxon>
        <taxon>Stenosarchaea group</taxon>
        <taxon>Halobacteria</taxon>
        <taxon>Halobacteriales</taxon>
        <taxon>Natrialbaceae</taxon>
        <taxon>Natrinema</taxon>
    </lineage>
</organism>
<reference evidence="2 3" key="1">
    <citation type="journal article" date="2019" name="Int. J. Syst. Evol. Microbiol.">
        <title>The Global Catalogue of Microorganisms (GCM) 10K type strain sequencing project: providing services to taxonomists for standard genome sequencing and annotation.</title>
        <authorList>
            <consortium name="The Broad Institute Genomics Platform"/>
            <consortium name="The Broad Institute Genome Sequencing Center for Infectious Disease"/>
            <person name="Wu L."/>
            <person name="Ma J."/>
        </authorList>
    </citation>
    <scope>NUCLEOTIDE SEQUENCE [LARGE SCALE GENOMIC DNA]</scope>
    <source>
        <strain evidence="2 3">LMG 29247</strain>
    </source>
</reference>
<protein>
    <submittedName>
        <fullName evidence="2">Uncharacterized protein</fullName>
    </submittedName>
</protein>
<name>A0ABD5SNH6_9EURY</name>
<sequence>MFNRTYNSPGGSGDIFHFTSVPQVVTEQYVLDTLDEAEIDIHWESEVTTVDSSPDGIHVKTADEWLDDAPHGPHSSLPIVSTGNY</sequence>
<dbReference type="EMBL" id="JBHSWV010000214">
    <property type="protein sequence ID" value="MFC6766094.1"/>
    <property type="molecule type" value="Genomic_DNA"/>
</dbReference>
<accession>A0ABD5SNH6</accession>
<evidence type="ECO:0000256" key="1">
    <source>
        <dbReference type="SAM" id="MobiDB-lite"/>
    </source>
</evidence>
<dbReference type="RefSeq" id="WP_273739085.1">
    <property type="nucleotide sequence ID" value="NZ_JAQIVI010000214.1"/>
</dbReference>
<comment type="caution">
    <text evidence="2">The sequence shown here is derived from an EMBL/GenBank/DDBJ whole genome shotgun (WGS) entry which is preliminary data.</text>
</comment>
<proteinExistence type="predicted"/>